<dbReference type="Pfam" id="PF07715">
    <property type="entry name" value="Plug"/>
    <property type="match status" value="1"/>
</dbReference>
<gene>
    <name evidence="10" type="ORF">HMPREF9455_01607</name>
</gene>
<sequence length="1011" mass="112018">MKKILYLFFLCCLIPCTLYAQSSQITGTVTDANDGSPLIGVTVANQNHVGTLTDIDGNYSIDAKQGDVLTFSFLGMQTQTVKVGSQRVIDIVLKENNQLLNEVVVVGYGTMRKSDLTGSLSSLKSDQLTQLSAVDVTQSIQGRASGVSVINNSGEPGAGTKIRIRGTGSVNNSDPLYVVDGFPVSDISHIAPHDVESMEILKDASAVAIYGSRGANGVILVKTKGGSFNKKTQVNVNIFAGMTEVDKKIDMLNAAEYATLKLEAYKNAGINPSLSSQSILDYAIANNSRGTNWQDEIMRTGSTQNYNVNVSGGSERNKYDFGGTYSTEKGIVKNTYMDKFMFHLNNEYKLFNNVTVGINASYTTYEKSGNDGDFYSGSITQALKADPVSAAWDTYTNEFGEIYFSYGRNPAQSAYENKYRKTKEDRFIANAYLQINDIGLKGLSFRAQFGKQFAYAKSRNYYPVYYITADQQRNKSSLTENRSDNTYWNTNEYFSYVNVFGKHSVNATLGVEAQKSNSNNLYVKVYDVPENEDLRYPNMSSNKENLEVSGGAGHSALLSGFFRLNYSYASKYLFTGTFRADGTSRFKKKWGYFPSFSLGWNIMEEEFAKDFKQNTSFSQLKLRGGWGHVGNQASAGDFDYLALMTNGYTAVFGGSQVDGAIQQKLANEELSWETSEQYNIGLDYALLNGALSGNIDYFIRNTNDMILDTPIPIYAGMWRPKTNAGSVRNSGFEFSLNYEKSIGQDFTFNAGGNISFIKNEVTSLGGGEPLYGQYSKTEVGREIGYFYGLQSMGIFKTDDQLNSYVNKDGNPIQPNASLGDVQFKDVNGDGIIDDNDRVYLGSAMPDFTYGITLSAAYKGIDLNLFFQGSQGNKIANYMYSVQYSTSMREWSNSKDMMNRWTPENSNSDLPRVHDGDPNQNDRFSSRYVEDGSYFRLKTLQLGYTLPSVISKKAFLSKARIYVSADNLFTITNYSGYNPEISDLWGNPLNAGVDMATYPTPRVFTIGCNLSF</sequence>
<dbReference type="InterPro" id="IPR039426">
    <property type="entry name" value="TonB-dep_rcpt-like"/>
</dbReference>
<dbReference type="SUPFAM" id="SSF49464">
    <property type="entry name" value="Carboxypeptidase regulatory domain-like"/>
    <property type="match status" value="1"/>
</dbReference>
<dbReference type="eggNOG" id="COG1629">
    <property type="taxonomic scope" value="Bacteria"/>
</dbReference>
<feature type="domain" description="TonB-dependent receptor plug" evidence="9">
    <location>
        <begin position="113"/>
        <end position="218"/>
    </location>
</feature>
<evidence type="ECO:0000259" key="9">
    <source>
        <dbReference type="Pfam" id="PF07715"/>
    </source>
</evidence>
<evidence type="ECO:0000256" key="3">
    <source>
        <dbReference type="ARBA" id="ARBA00022452"/>
    </source>
</evidence>
<dbReference type="FunFam" id="2.170.130.10:FF:000008">
    <property type="entry name" value="SusC/RagA family TonB-linked outer membrane protein"/>
    <property type="match status" value="1"/>
</dbReference>
<name>F5IWZ0_9BACT</name>
<keyword evidence="11" id="KW-1185">Reference proteome</keyword>
<dbReference type="InterPro" id="IPR008969">
    <property type="entry name" value="CarboxyPept-like_regulatory"/>
</dbReference>
<evidence type="ECO:0000256" key="4">
    <source>
        <dbReference type="ARBA" id="ARBA00022692"/>
    </source>
</evidence>
<dbReference type="HOGENOM" id="CLU_004317_0_2_10"/>
<dbReference type="Gene3D" id="2.170.130.10">
    <property type="entry name" value="TonB-dependent receptor, plug domain"/>
    <property type="match status" value="1"/>
</dbReference>
<keyword evidence="6 7" id="KW-0998">Cell outer membrane</keyword>
<dbReference type="SUPFAM" id="SSF56935">
    <property type="entry name" value="Porins"/>
    <property type="match status" value="1"/>
</dbReference>
<dbReference type="InterPro" id="IPR012910">
    <property type="entry name" value="Plug_dom"/>
</dbReference>
<dbReference type="InterPro" id="IPR023996">
    <property type="entry name" value="TonB-dep_OMP_SusC/RagA"/>
</dbReference>
<dbReference type="AlphaFoldDB" id="F5IWZ0"/>
<proteinExistence type="inferred from homology"/>
<evidence type="ECO:0000256" key="2">
    <source>
        <dbReference type="ARBA" id="ARBA00022448"/>
    </source>
</evidence>
<keyword evidence="8" id="KW-0732">Signal</keyword>
<protein>
    <recommendedName>
        <fullName evidence="9">TonB-dependent receptor plug domain-containing protein</fullName>
    </recommendedName>
</protein>
<keyword evidence="4 7" id="KW-0812">Transmembrane</keyword>
<feature type="chain" id="PRO_5003328491" description="TonB-dependent receptor plug domain-containing protein" evidence="8">
    <location>
        <begin position="21"/>
        <end position="1011"/>
    </location>
</feature>
<keyword evidence="3 7" id="KW-1134">Transmembrane beta strand</keyword>
<organism evidence="10 11">
    <name type="scientific">Dysgonomonas gadei ATCC BAA-286</name>
    <dbReference type="NCBI Taxonomy" id="742766"/>
    <lineage>
        <taxon>Bacteria</taxon>
        <taxon>Pseudomonadati</taxon>
        <taxon>Bacteroidota</taxon>
        <taxon>Bacteroidia</taxon>
        <taxon>Bacteroidales</taxon>
        <taxon>Dysgonomonadaceae</taxon>
        <taxon>Dysgonomonas</taxon>
    </lineage>
</organism>
<accession>F5IWZ0</accession>
<dbReference type="Gene3D" id="2.40.170.20">
    <property type="entry name" value="TonB-dependent receptor, beta-barrel domain"/>
    <property type="match status" value="1"/>
</dbReference>
<evidence type="ECO:0000313" key="11">
    <source>
        <dbReference type="Proteomes" id="UP000004913"/>
    </source>
</evidence>
<dbReference type="STRING" id="742766.HMPREF9455_01607"/>
<dbReference type="InterPro" id="IPR037066">
    <property type="entry name" value="Plug_dom_sf"/>
</dbReference>
<dbReference type="InterPro" id="IPR036942">
    <property type="entry name" value="Beta-barrel_TonB_sf"/>
</dbReference>
<dbReference type="NCBIfam" id="TIGR04057">
    <property type="entry name" value="SusC_RagA_signa"/>
    <property type="match status" value="1"/>
</dbReference>
<comment type="caution">
    <text evidence="10">The sequence shown here is derived from an EMBL/GenBank/DDBJ whole genome shotgun (WGS) entry which is preliminary data.</text>
</comment>
<evidence type="ECO:0000256" key="5">
    <source>
        <dbReference type="ARBA" id="ARBA00023136"/>
    </source>
</evidence>
<dbReference type="GO" id="GO:0009279">
    <property type="term" value="C:cell outer membrane"/>
    <property type="evidence" value="ECO:0007669"/>
    <property type="project" value="UniProtKB-SubCell"/>
</dbReference>
<reference evidence="10 11" key="1">
    <citation type="submission" date="2011-04" db="EMBL/GenBank/DDBJ databases">
        <title>The Genome Sequence of Dysgonomonas gadei ATCC BAA-286.</title>
        <authorList>
            <consortium name="The Broad Institute Genome Sequencing Platform"/>
            <person name="Earl A."/>
            <person name="Ward D."/>
            <person name="Feldgarden M."/>
            <person name="Gevers D."/>
            <person name="Pudlo N."/>
            <person name="Martens E."/>
            <person name="Allen-Vercoe E."/>
            <person name="Young S.K."/>
            <person name="Zeng Q."/>
            <person name="Gargeya S."/>
            <person name="Fitzgerald M."/>
            <person name="Haas B."/>
            <person name="Abouelleil A."/>
            <person name="Alvarado L."/>
            <person name="Arachchi H.M."/>
            <person name="Berlin A."/>
            <person name="Brown A."/>
            <person name="Chapman S.B."/>
            <person name="Chen Z."/>
            <person name="Dunbar C."/>
            <person name="Freedman E."/>
            <person name="Gearin G."/>
            <person name="Gellesch M."/>
            <person name="Goldberg J."/>
            <person name="Griggs A."/>
            <person name="Gujja S."/>
            <person name="Heiman D."/>
            <person name="Howarth C."/>
            <person name="Larson L."/>
            <person name="Lui A."/>
            <person name="MacDonald P.J.P."/>
            <person name="Mehta T."/>
            <person name="Montmayeur A."/>
            <person name="Murphy C."/>
            <person name="Neiman D."/>
            <person name="Pearson M."/>
            <person name="Priest M."/>
            <person name="Roberts A."/>
            <person name="Saif S."/>
            <person name="Shea T."/>
            <person name="Shenoy N."/>
            <person name="Sisk P."/>
            <person name="Stolte C."/>
            <person name="Sykes S."/>
            <person name="Yandava C."/>
            <person name="Wortman J."/>
            <person name="Nusbaum C."/>
            <person name="Birren B."/>
        </authorList>
    </citation>
    <scope>NUCLEOTIDE SEQUENCE [LARGE SCALE GENOMIC DNA]</scope>
    <source>
        <strain evidence="10 11">ATCC BAA-286</strain>
    </source>
</reference>
<dbReference type="EMBL" id="ADLV01000018">
    <property type="protein sequence ID" value="EGK02337.1"/>
    <property type="molecule type" value="Genomic_DNA"/>
</dbReference>
<evidence type="ECO:0000256" key="6">
    <source>
        <dbReference type="ARBA" id="ARBA00023237"/>
    </source>
</evidence>
<feature type="signal peptide" evidence="8">
    <location>
        <begin position="1"/>
        <end position="20"/>
    </location>
</feature>
<evidence type="ECO:0000313" key="10">
    <source>
        <dbReference type="EMBL" id="EGK02337.1"/>
    </source>
</evidence>
<comment type="similarity">
    <text evidence="7">Belongs to the TonB-dependent receptor family.</text>
</comment>
<dbReference type="Pfam" id="PF13715">
    <property type="entry name" value="CarbopepD_reg_2"/>
    <property type="match status" value="1"/>
</dbReference>
<keyword evidence="5 7" id="KW-0472">Membrane</keyword>
<evidence type="ECO:0000256" key="7">
    <source>
        <dbReference type="PROSITE-ProRule" id="PRU01360"/>
    </source>
</evidence>
<evidence type="ECO:0000256" key="8">
    <source>
        <dbReference type="SAM" id="SignalP"/>
    </source>
</evidence>
<dbReference type="RefSeq" id="WP_006799122.1">
    <property type="nucleotide sequence ID" value="NZ_GL891981.1"/>
</dbReference>
<dbReference type="NCBIfam" id="TIGR04056">
    <property type="entry name" value="OMP_RagA_SusC"/>
    <property type="match status" value="1"/>
</dbReference>
<dbReference type="OrthoDB" id="9768177at2"/>
<dbReference type="Proteomes" id="UP000004913">
    <property type="component" value="Unassembled WGS sequence"/>
</dbReference>
<dbReference type="PROSITE" id="PS52016">
    <property type="entry name" value="TONB_DEPENDENT_REC_3"/>
    <property type="match status" value="1"/>
</dbReference>
<comment type="subcellular location">
    <subcellularLocation>
        <location evidence="1 7">Cell outer membrane</location>
        <topology evidence="1 7">Multi-pass membrane protein</topology>
    </subcellularLocation>
</comment>
<evidence type="ECO:0000256" key="1">
    <source>
        <dbReference type="ARBA" id="ARBA00004571"/>
    </source>
</evidence>
<dbReference type="InterPro" id="IPR023997">
    <property type="entry name" value="TonB-dep_OMP_SusC/RagA_CS"/>
</dbReference>
<dbReference type="Gene3D" id="2.60.40.1120">
    <property type="entry name" value="Carboxypeptidase-like, regulatory domain"/>
    <property type="match status" value="1"/>
</dbReference>
<keyword evidence="2 7" id="KW-0813">Transport</keyword>